<gene>
    <name evidence="1" type="ORF">CD31_08375</name>
</gene>
<dbReference type="EMBL" id="JPVR01000069">
    <property type="protein sequence ID" value="KGR86887.1"/>
    <property type="molecule type" value="Genomic_DNA"/>
</dbReference>
<reference evidence="1 2" key="1">
    <citation type="submission" date="2014-02" db="EMBL/GenBank/DDBJ databases">
        <title>Draft genome sequence of Lysinibacillus boronitolerans NBRC 103108.</title>
        <authorList>
            <person name="Zhang F."/>
            <person name="Wang G."/>
            <person name="Zhang L."/>
        </authorList>
    </citation>
    <scope>NUCLEOTIDE SEQUENCE [LARGE SCALE GENOMIC DNA]</scope>
    <source>
        <strain evidence="1 2">NBRC 103108</strain>
    </source>
</reference>
<name>A0ABR4Y0Z6_9BACI</name>
<comment type="caution">
    <text evidence="1">The sequence shown here is derived from an EMBL/GenBank/DDBJ whole genome shotgun (WGS) entry which is preliminary data.</text>
</comment>
<sequence>MLYSEYQTKNLLQDFFPNKDLEEIVNKMTIWEVGNGTNKSLAIINRDDPRLEDMRLALSTWEVKRTLLNNKKADVVYQLDITYYDHTLKIFFYNNGLLAIDGQTYKLVNGETFDEILKAIH</sequence>
<protein>
    <submittedName>
        <fullName evidence="1">Uncharacterized protein</fullName>
    </submittedName>
</protein>
<evidence type="ECO:0000313" key="2">
    <source>
        <dbReference type="Proteomes" id="UP000030487"/>
    </source>
</evidence>
<keyword evidence="2" id="KW-1185">Reference proteome</keyword>
<evidence type="ECO:0000313" key="1">
    <source>
        <dbReference type="EMBL" id="KGR86887.1"/>
    </source>
</evidence>
<dbReference type="Proteomes" id="UP000030487">
    <property type="component" value="Unassembled WGS sequence"/>
</dbReference>
<accession>A0ABR4Y0Z6</accession>
<organism evidence="1 2">
    <name type="scientific">Lysinibacillus boronitolerans JCM 21713 = 10a = NBRC 103108</name>
    <dbReference type="NCBI Taxonomy" id="1294264"/>
    <lineage>
        <taxon>Bacteria</taxon>
        <taxon>Bacillati</taxon>
        <taxon>Bacillota</taxon>
        <taxon>Bacilli</taxon>
        <taxon>Bacillales</taxon>
        <taxon>Bacillaceae</taxon>
        <taxon>Lysinibacillus</taxon>
    </lineage>
</organism>
<proteinExistence type="predicted"/>